<accession>A0A225DI21</accession>
<sequence>MAIAEIHEPLFAENNIRIQVLVGRPKKIAALMAMGISGVVGSDKLDVALYIDDTDEIFGGVHVKASLAERISDDVPCSREMMQNGFFSPLWTLDVKSFPPPHPDPLVNRGELGSPTAPSEKRGYVEKHGSFDHLFSANARSMPSSGTTPSGKRVMRLNLATQPNLFAQEVIARAKLFKEQGRAAAPPPPVTPSDR</sequence>
<evidence type="ECO:0000313" key="2">
    <source>
        <dbReference type="Proteomes" id="UP000214646"/>
    </source>
</evidence>
<gene>
    <name evidence="1" type="ORF">FRUB_05002</name>
</gene>
<evidence type="ECO:0000313" key="1">
    <source>
        <dbReference type="EMBL" id="OWK41110.1"/>
    </source>
</evidence>
<organism evidence="1 2">
    <name type="scientific">Fimbriiglobus ruber</name>
    <dbReference type="NCBI Taxonomy" id="1908690"/>
    <lineage>
        <taxon>Bacteria</taxon>
        <taxon>Pseudomonadati</taxon>
        <taxon>Planctomycetota</taxon>
        <taxon>Planctomycetia</taxon>
        <taxon>Gemmatales</taxon>
        <taxon>Gemmataceae</taxon>
        <taxon>Fimbriiglobus</taxon>
    </lineage>
</organism>
<reference evidence="2" key="1">
    <citation type="submission" date="2017-06" db="EMBL/GenBank/DDBJ databases">
        <title>Genome analysis of Fimbriiglobus ruber SP5, the first member of the order Planctomycetales with confirmed chitinolytic capability.</title>
        <authorList>
            <person name="Ravin N.V."/>
            <person name="Rakitin A.L."/>
            <person name="Ivanova A.A."/>
            <person name="Beletsky A.V."/>
            <person name="Kulichevskaya I.S."/>
            <person name="Mardanov A.V."/>
            <person name="Dedysh S.N."/>
        </authorList>
    </citation>
    <scope>NUCLEOTIDE SEQUENCE [LARGE SCALE GENOMIC DNA]</scope>
    <source>
        <strain evidence="2">SP5</strain>
    </source>
</reference>
<dbReference type="EMBL" id="NIDE01000007">
    <property type="protein sequence ID" value="OWK41110.1"/>
    <property type="molecule type" value="Genomic_DNA"/>
</dbReference>
<proteinExistence type="predicted"/>
<dbReference type="AlphaFoldDB" id="A0A225DI21"/>
<name>A0A225DI21_9BACT</name>
<dbReference type="Proteomes" id="UP000214646">
    <property type="component" value="Unassembled WGS sequence"/>
</dbReference>
<comment type="caution">
    <text evidence="1">The sequence shown here is derived from an EMBL/GenBank/DDBJ whole genome shotgun (WGS) entry which is preliminary data.</text>
</comment>
<protein>
    <submittedName>
        <fullName evidence="1">Uncharacterized protein</fullName>
    </submittedName>
</protein>
<keyword evidence="2" id="KW-1185">Reference proteome</keyword>